<evidence type="ECO:0000259" key="15">
    <source>
        <dbReference type="PROSITE" id="PS50109"/>
    </source>
</evidence>
<dbReference type="SMART" id="SM00387">
    <property type="entry name" value="HATPase_c"/>
    <property type="match status" value="1"/>
</dbReference>
<keyword evidence="11 14" id="KW-1133">Transmembrane helix</keyword>
<dbReference type="Gene3D" id="3.30.565.10">
    <property type="entry name" value="Histidine kinase-like ATPase, C-terminal domain"/>
    <property type="match status" value="1"/>
</dbReference>
<feature type="domain" description="Histidine kinase" evidence="15">
    <location>
        <begin position="408"/>
        <end position="515"/>
    </location>
</feature>
<gene>
    <name evidence="16" type="ORF">HC031_13285</name>
</gene>
<evidence type="ECO:0000313" key="16">
    <source>
        <dbReference type="EMBL" id="NJC70679.1"/>
    </source>
</evidence>
<dbReference type="Pfam" id="PF14689">
    <property type="entry name" value="SPOB_a"/>
    <property type="match status" value="1"/>
</dbReference>
<dbReference type="InterPro" id="IPR016120">
    <property type="entry name" value="Sig_transdc_His_kin_SpoOB"/>
</dbReference>
<dbReference type="Pfam" id="PF02518">
    <property type="entry name" value="HATPase_c"/>
    <property type="match status" value="1"/>
</dbReference>
<comment type="catalytic activity">
    <reaction evidence="1">
        <text>ATP + protein L-histidine = ADP + protein N-phospho-L-histidine.</text>
        <dbReference type="EC" id="2.7.13.3"/>
    </reaction>
</comment>
<dbReference type="EMBL" id="JAATVY010000007">
    <property type="protein sequence ID" value="NJC70679.1"/>
    <property type="molecule type" value="Genomic_DNA"/>
</dbReference>
<dbReference type="EC" id="2.7.13.3" evidence="3"/>
<dbReference type="GO" id="GO:0016301">
    <property type="term" value="F:kinase activity"/>
    <property type="evidence" value="ECO:0007669"/>
    <property type="project" value="UniProtKB-KW"/>
</dbReference>
<dbReference type="Proteomes" id="UP000722989">
    <property type="component" value="Unassembled WGS sequence"/>
</dbReference>
<evidence type="ECO:0000256" key="8">
    <source>
        <dbReference type="ARBA" id="ARBA00022741"/>
    </source>
</evidence>
<feature type="transmembrane region" description="Helical" evidence="14">
    <location>
        <begin position="12"/>
        <end position="32"/>
    </location>
</feature>
<evidence type="ECO:0000256" key="2">
    <source>
        <dbReference type="ARBA" id="ARBA00004651"/>
    </source>
</evidence>
<dbReference type="Pfam" id="PF17203">
    <property type="entry name" value="sCache_3_2"/>
    <property type="match status" value="1"/>
</dbReference>
<evidence type="ECO:0000256" key="5">
    <source>
        <dbReference type="ARBA" id="ARBA00022553"/>
    </source>
</evidence>
<sequence length="527" mass="55553">MKLATQTMVLQVVVIAVLAGVGFLLVTTLLRAELERQFQHRALAVAQTVAARPGLGDEVRTGRPDPDGAIQRYAEQVRHNTHALFVVITDDAGIRYSHTDTGQIGKRVSTDPSAALAGHSVTNIERGTLGPSARGKVPLRDASGRIVGEVSVGIDTDEVTRRLDDLLPIAELSTGVALVVGVLGAALLAARLKRHTLGLEPADLADLLREQVAVLEGIGEGVLAVDPAGRVRVCNAEAVRILGTSPGHVDELPTEARALLTDEAAVVGALRVVGDRVVRVTRRPVRRVNRDLGLVLTLRDRTDLDGLSRELEATRALTDALRAQAHEYTNRLHALTGMLQLGHTDEARAYLSELAGESISGGQLADPYLDGMLTAKAAVASENGVTLRLGEDTWVPGRVTAPLDAVTVVGNLVDNAIRAAAAGLRRPAWVEISLLAEHADLHIYVADSGSGVPAEHAADLFRSGFTTSADTSRPHGLGLSIARQTARNHGGDVTLRSTGADAHGAVFTAVLPGVLEPEHGLAWQGSH</sequence>
<dbReference type="InterPro" id="IPR033463">
    <property type="entry name" value="sCache_3"/>
</dbReference>
<keyword evidence="9 16" id="KW-0418">Kinase</keyword>
<accession>A0ABX0XX96</accession>
<dbReference type="PANTHER" id="PTHR45436:SF5">
    <property type="entry name" value="SENSOR HISTIDINE KINASE TRCS"/>
    <property type="match status" value="1"/>
</dbReference>
<name>A0ABX0XX96_9ACTN</name>
<evidence type="ECO:0000256" key="9">
    <source>
        <dbReference type="ARBA" id="ARBA00022777"/>
    </source>
</evidence>
<evidence type="ECO:0000256" key="7">
    <source>
        <dbReference type="ARBA" id="ARBA00022692"/>
    </source>
</evidence>
<evidence type="ECO:0000256" key="6">
    <source>
        <dbReference type="ARBA" id="ARBA00022679"/>
    </source>
</evidence>
<dbReference type="InterPro" id="IPR039506">
    <property type="entry name" value="SPOB_a"/>
</dbReference>
<dbReference type="InterPro" id="IPR050428">
    <property type="entry name" value="TCS_sensor_his_kinase"/>
</dbReference>
<organism evidence="16 17">
    <name type="scientific">Planosporangium thailandense</name>
    <dbReference type="NCBI Taxonomy" id="765197"/>
    <lineage>
        <taxon>Bacteria</taxon>
        <taxon>Bacillati</taxon>
        <taxon>Actinomycetota</taxon>
        <taxon>Actinomycetes</taxon>
        <taxon>Micromonosporales</taxon>
        <taxon>Micromonosporaceae</taxon>
        <taxon>Planosporangium</taxon>
    </lineage>
</organism>
<dbReference type="InterPro" id="IPR005467">
    <property type="entry name" value="His_kinase_dom"/>
</dbReference>
<dbReference type="SUPFAM" id="SSF55890">
    <property type="entry name" value="Sporulation response regulatory protein Spo0B"/>
    <property type="match status" value="1"/>
</dbReference>
<keyword evidence="6" id="KW-0808">Transferase</keyword>
<dbReference type="PRINTS" id="PR00344">
    <property type="entry name" value="BCTRLSENSOR"/>
</dbReference>
<protein>
    <recommendedName>
        <fullName evidence="3">histidine kinase</fullName>
        <ecNumber evidence="3">2.7.13.3</ecNumber>
    </recommendedName>
</protein>
<evidence type="ECO:0000313" key="17">
    <source>
        <dbReference type="Proteomes" id="UP000722989"/>
    </source>
</evidence>
<evidence type="ECO:0000256" key="11">
    <source>
        <dbReference type="ARBA" id="ARBA00022989"/>
    </source>
</evidence>
<keyword evidence="17" id="KW-1185">Reference proteome</keyword>
<keyword evidence="10" id="KW-0067">ATP-binding</keyword>
<keyword evidence="13 14" id="KW-0472">Membrane</keyword>
<evidence type="ECO:0000256" key="4">
    <source>
        <dbReference type="ARBA" id="ARBA00022475"/>
    </source>
</evidence>
<evidence type="ECO:0000256" key="14">
    <source>
        <dbReference type="SAM" id="Phobius"/>
    </source>
</evidence>
<keyword evidence="4" id="KW-1003">Cell membrane</keyword>
<evidence type="ECO:0000256" key="12">
    <source>
        <dbReference type="ARBA" id="ARBA00023012"/>
    </source>
</evidence>
<keyword evidence="7 14" id="KW-0812">Transmembrane</keyword>
<evidence type="ECO:0000256" key="3">
    <source>
        <dbReference type="ARBA" id="ARBA00012438"/>
    </source>
</evidence>
<keyword evidence="8" id="KW-0547">Nucleotide-binding</keyword>
<dbReference type="SUPFAM" id="SSF55785">
    <property type="entry name" value="PYP-like sensor domain (PAS domain)"/>
    <property type="match status" value="1"/>
</dbReference>
<dbReference type="InterPro" id="IPR035965">
    <property type="entry name" value="PAS-like_dom_sf"/>
</dbReference>
<evidence type="ECO:0000256" key="1">
    <source>
        <dbReference type="ARBA" id="ARBA00000085"/>
    </source>
</evidence>
<keyword evidence="12" id="KW-0902">Two-component regulatory system</keyword>
<dbReference type="Gene3D" id="3.30.450.20">
    <property type="entry name" value="PAS domain"/>
    <property type="match status" value="2"/>
</dbReference>
<dbReference type="InterPro" id="IPR029151">
    <property type="entry name" value="Sensor-like_sf"/>
</dbReference>
<comment type="caution">
    <text evidence="16">The sequence shown here is derived from an EMBL/GenBank/DDBJ whole genome shotgun (WGS) entry which is preliminary data.</text>
</comment>
<dbReference type="SUPFAM" id="SSF103190">
    <property type="entry name" value="Sensory domain-like"/>
    <property type="match status" value="1"/>
</dbReference>
<evidence type="ECO:0000256" key="10">
    <source>
        <dbReference type="ARBA" id="ARBA00022840"/>
    </source>
</evidence>
<reference evidence="16 17" key="1">
    <citation type="submission" date="2020-03" db="EMBL/GenBank/DDBJ databases">
        <title>WGS of the type strain of Planosporangium spp.</title>
        <authorList>
            <person name="Thawai C."/>
        </authorList>
    </citation>
    <scope>NUCLEOTIDE SEQUENCE [LARGE SCALE GENOMIC DNA]</scope>
    <source>
        <strain evidence="16 17">TBRC 5610</strain>
    </source>
</reference>
<dbReference type="PANTHER" id="PTHR45436">
    <property type="entry name" value="SENSOR HISTIDINE KINASE YKOH"/>
    <property type="match status" value="1"/>
</dbReference>
<proteinExistence type="predicted"/>
<dbReference type="Gene3D" id="1.10.287.130">
    <property type="match status" value="1"/>
</dbReference>
<keyword evidence="5" id="KW-0597">Phosphoprotein</keyword>
<evidence type="ECO:0000256" key="13">
    <source>
        <dbReference type="ARBA" id="ARBA00023136"/>
    </source>
</evidence>
<dbReference type="InterPro" id="IPR036890">
    <property type="entry name" value="HATPase_C_sf"/>
</dbReference>
<comment type="subcellular location">
    <subcellularLocation>
        <location evidence="2">Cell membrane</location>
        <topology evidence="2">Multi-pass membrane protein</topology>
    </subcellularLocation>
</comment>
<dbReference type="InterPro" id="IPR004358">
    <property type="entry name" value="Sig_transdc_His_kin-like_C"/>
</dbReference>
<dbReference type="PROSITE" id="PS50109">
    <property type="entry name" value="HIS_KIN"/>
    <property type="match status" value="1"/>
</dbReference>
<dbReference type="SUPFAM" id="SSF55874">
    <property type="entry name" value="ATPase domain of HSP90 chaperone/DNA topoisomerase II/histidine kinase"/>
    <property type="match status" value="1"/>
</dbReference>
<dbReference type="InterPro" id="IPR003594">
    <property type="entry name" value="HATPase_dom"/>
</dbReference>